<protein>
    <submittedName>
        <fullName evidence="2">Uncharacterized protein</fullName>
    </submittedName>
</protein>
<reference evidence="2 3" key="1">
    <citation type="journal article" date="2013" name="Proc. Natl. Acad. Sci. U.S.A.">
        <title>Genome of an arbuscular mycorrhizal fungus provides insight into the oldest plant symbiosis.</title>
        <authorList>
            <person name="Tisserant E."/>
            <person name="Malbreil M."/>
            <person name="Kuo A."/>
            <person name="Kohler A."/>
            <person name="Symeonidi A."/>
            <person name="Balestrini R."/>
            <person name="Charron P."/>
            <person name="Duensing N."/>
            <person name="Frei Dit Frey N."/>
            <person name="Gianinazzi-Pearson V."/>
            <person name="Gilbert L.B."/>
            <person name="Handa Y."/>
            <person name="Herr J.R."/>
            <person name="Hijri M."/>
            <person name="Koul R."/>
            <person name="Kawaguchi M."/>
            <person name="Krajinski F."/>
            <person name="Lammers P.J."/>
            <person name="Masclaux F.G."/>
            <person name="Murat C."/>
            <person name="Morin E."/>
            <person name="Ndikumana S."/>
            <person name="Pagni M."/>
            <person name="Petitpierre D."/>
            <person name="Requena N."/>
            <person name="Rosikiewicz P."/>
            <person name="Riley R."/>
            <person name="Saito K."/>
            <person name="San Clemente H."/>
            <person name="Shapiro H."/>
            <person name="van Tuinen D."/>
            <person name="Becard G."/>
            <person name="Bonfante P."/>
            <person name="Paszkowski U."/>
            <person name="Shachar-Hill Y.Y."/>
            <person name="Tuskan G.A."/>
            <person name="Young P.W."/>
            <person name="Sanders I.R."/>
            <person name="Henrissat B."/>
            <person name="Rensing S.A."/>
            <person name="Grigoriev I.V."/>
            <person name="Corradi N."/>
            <person name="Roux C."/>
            <person name="Martin F."/>
        </authorList>
    </citation>
    <scope>NUCLEOTIDE SEQUENCE [LARGE SCALE GENOMIC DNA]</scope>
    <source>
        <strain evidence="2 3">DAOM 197198</strain>
    </source>
</reference>
<dbReference type="VEuPathDB" id="FungiDB:RhiirFUN_000079"/>
<dbReference type="AlphaFoldDB" id="A0A2P4PZ20"/>
<accession>A0A2P4PZ20</accession>
<evidence type="ECO:0000256" key="1">
    <source>
        <dbReference type="SAM" id="Coils"/>
    </source>
</evidence>
<feature type="coiled-coil region" evidence="1">
    <location>
        <begin position="17"/>
        <end position="44"/>
    </location>
</feature>
<name>A0A2P4PZ20_RHIID</name>
<evidence type="ECO:0000313" key="2">
    <source>
        <dbReference type="EMBL" id="POG70626.1"/>
    </source>
</evidence>
<keyword evidence="1" id="KW-0175">Coiled coil</keyword>
<gene>
    <name evidence="2" type="ORF">GLOIN_2v1775634</name>
</gene>
<keyword evidence="3" id="KW-1185">Reference proteome</keyword>
<dbReference type="Proteomes" id="UP000018888">
    <property type="component" value="Unassembled WGS sequence"/>
</dbReference>
<evidence type="ECO:0000313" key="3">
    <source>
        <dbReference type="Proteomes" id="UP000018888"/>
    </source>
</evidence>
<reference evidence="2 3" key="2">
    <citation type="journal article" date="2018" name="New Phytol.">
        <title>High intraspecific genome diversity in the model arbuscular mycorrhizal symbiont Rhizophagus irregularis.</title>
        <authorList>
            <person name="Chen E.C.H."/>
            <person name="Morin E."/>
            <person name="Beaudet D."/>
            <person name="Noel J."/>
            <person name="Yildirir G."/>
            <person name="Ndikumana S."/>
            <person name="Charron P."/>
            <person name="St-Onge C."/>
            <person name="Giorgi J."/>
            <person name="Kruger M."/>
            <person name="Marton T."/>
            <person name="Ropars J."/>
            <person name="Grigoriev I.V."/>
            <person name="Hainaut M."/>
            <person name="Henrissat B."/>
            <person name="Roux C."/>
            <person name="Martin F."/>
            <person name="Corradi N."/>
        </authorList>
    </citation>
    <scope>NUCLEOTIDE SEQUENCE [LARGE SCALE GENOMIC DNA]</scope>
    <source>
        <strain evidence="2 3">DAOM 197198</strain>
    </source>
</reference>
<proteinExistence type="predicted"/>
<sequence>MAYAFSRDEIIKKRKALRKYFKELRDKENKINNEQDRANDEDIEKIVQLLLRKKEEIGALRIQLDLFNENDEKDVREKLNEYIIKRKKDGKIGSENKTKIEKEYDDNFRNYEIENKS</sequence>
<dbReference type="EMBL" id="AUPC02000118">
    <property type="protein sequence ID" value="POG70626.1"/>
    <property type="molecule type" value="Genomic_DNA"/>
</dbReference>
<organism evidence="2 3">
    <name type="scientific">Rhizophagus irregularis (strain DAOM 181602 / DAOM 197198 / MUCL 43194)</name>
    <name type="common">Arbuscular mycorrhizal fungus</name>
    <name type="synonym">Glomus intraradices</name>
    <dbReference type="NCBI Taxonomy" id="747089"/>
    <lineage>
        <taxon>Eukaryota</taxon>
        <taxon>Fungi</taxon>
        <taxon>Fungi incertae sedis</taxon>
        <taxon>Mucoromycota</taxon>
        <taxon>Glomeromycotina</taxon>
        <taxon>Glomeromycetes</taxon>
        <taxon>Glomerales</taxon>
        <taxon>Glomeraceae</taxon>
        <taxon>Rhizophagus</taxon>
    </lineage>
</organism>
<comment type="caution">
    <text evidence="2">The sequence shown here is derived from an EMBL/GenBank/DDBJ whole genome shotgun (WGS) entry which is preliminary data.</text>
</comment>